<evidence type="ECO:0000259" key="1">
    <source>
        <dbReference type="Pfam" id="PF01272"/>
    </source>
</evidence>
<dbReference type="Gene3D" id="3.10.50.30">
    <property type="entry name" value="Transcription elongation factor, GreA/GreB, C-terminal domain"/>
    <property type="match status" value="1"/>
</dbReference>
<dbReference type="NCBIfam" id="NF004396">
    <property type="entry name" value="PRK05753.1"/>
    <property type="match status" value="1"/>
</dbReference>
<dbReference type="PANTHER" id="PTHR30437">
    <property type="entry name" value="TRANSCRIPTION ELONGATION FACTOR GREA"/>
    <property type="match status" value="1"/>
</dbReference>
<accession>A0ABT8TBZ5</accession>
<dbReference type="InterPro" id="IPR029462">
    <property type="entry name" value="Rnk_N"/>
</dbReference>
<feature type="domain" description="Transcription elongation factor GreA/GreB C-terminal" evidence="1">
    <location>
        <begin position="49"/>
        <end position="124"/>
    </location>
</feature>
<keyword evidence="3" id="KW-0808">Transferase</keyword>
<protein>
    <submittedName>
        <fullName evidence="3">Nucleoside diphosphate kinase regulator</fullName>
    </submittedName>
</protein>
<sequence length="131" mass="14430">MPRKPSIMVAQDVYDTLCRMIDARDGDAAAEQLLNELERARRVKPAKLPEDVVTVNSKVTFTIQETGKTFTYQLVYPGDAGKHDEALSVFSPAGSALLGLRTGQSIDWSLKQGQKNTIEVNRVEPPEITAN</sequence>
<keyword evidence="3" id="KW-0418">Kinase</keyword>
<evidence type="ECO:0000313" key="3">
    <source>
        <dbReference type="EMBL" id="MDO3381114.1"/>
    </source>
</evidence>
<dbReference type="InterPro" id="IPR023459">
    <property type="entry name" value="Tscrpt_elong_fac_GreA/B_fam"/>
</dbReference>
<evidence type="ECO:0000313" key="4">
    <source>
        <dbReference type="Proteomes" id="UP001168380"/>
    </source>
</evidence>
<dbReference type="Proteomes" id="UP001168380">
    <property type="component" value="Unassembled WGS sequence"/>
</dbReference>
<proteinExistence type="predicted"/>
<dbReference type="SUPFAM" id="SSF54534">
    <property type="entry name" value="FKBP-like"/>
    <property type="match status" value="1"/>
</dbReference>
<organism evidence="3 4">
    <name type="scientific">Gilvimarinus algae</name>
    <dbReference type="NCBI Taxonomy" id="3058037"/>
    <lineage>
        <taxon>Bacteria</taxon>
        <taxon>Pseudomonadati</taxon>
        <taxon>Pseudomonadota</taxon>
        <taxon>Gammaproteobacteria</taxon>
        <taxon>Cellvibrionales</taxon>
        <taxon>Cellvibrionaceae</taxon>
        <taxon>Gilvimarinus</taxon>
    </lineage>
</organism>
<dbReference type="InterPro" id="IPR036953">
    <property type="entry name" value="GreA/GreB_C_sf"/>
</dbReference>
<dbReference type="Pfam" id="PF14760">
    <property type="entry name" value="Rnk_N"/>
    <property type="match status" value="1"/>
</dbReference>
<dbReference type="RefSeq" id="WP_302711240.1">
    <property type="nucleotide sequence ID" value="NZ_JAULRT010000032.1"/>
</dbReference>
<dbReference type="InterPro" id="IPR001437">
    <property type="entry name" value="Tscrpt_elong_fac_GreA/B_C"/>
</dbReference>
<comment type="caution">
    <text evidence="3">The sequence shown here is derived from an EMBL/GenBank/DDBJ whole genome shotgun (WGS) entry which is preliminary data.</text>
</comment>
<reference evidence="3" key="1">
    <citation type="submission" date="2023-07" db="EMBL/GenBank/DDBJ databases">
        <title>Gilvimarinus algae sp. nov., isolated from the surface of Kelp.</title>
        <authorList>
            <person name="Sun Y.Y."/>
            <person name="Gong Y."/>
            <person name="Du Z.J."/>
        </authorList>
    </citation>
    <scope>NUCLEOTIDE SEQUENCE</scope>
    <source>
        <strain evidence="3">SDUM040014</strain>
    </source>
</reference>
<feature type="domain" description="Regulator of nucleoside diphosphate kinase N-terminal" evidence="2">
    <location>
        <begin position="5"/>
        <end position="43"/>
    </location>
</feature>
<dbReference type="EMBL" id="JAULRT010000032">
    <property type="protein sequence ID" value="MDO3381114.1"/>
    <property type="molecule type" value="Genomic_DNA"/>
</dbReference>
<gene>
    <name evidence="3" type="primary">rnk</name>
    <name evidence="3" type="ORF">QWI16_02945</name>
</gene>
<evidence type="ECO:0000259" key="2">
    <source>
        <dbReference type="Pfam" id="PF14760"/>
    </source>
</evidence>
<name>A0ABT8TBZ5_9GAMM</name>
<dbReference type="GO" id="GO:0016301">
    <property type="term" value="F:kinase activity"/>
    <property type="evidence" value="ECO:0007669"/>
    <property type="project" value="UniProtKB-KW"/>
</dbReference>
<dbReference type="PANTHER" id="PTHR30437:SF5">
    <property type="entry name" value="REGULATOR OF NUCLEOSIDE DIPHOSPHATE KINASE"/>
    <property type="match status" value="1"/>
</dbReference>
<keyword evidence="4" id="KW-1185">Reference proteome</keyword>
<dbReference type="Pfam" id="PF01272">
    <property type="entry name" value="GreA_GreB"/>
    <property type="match status" value="1"/>
</dbReference>